<evidence type="ECO:0000313" key="2">
    <source>
        <dbReference type="Proteomes" id="UP000037035"/>
    </source>
</evidence>
<organism evidence="1 2">
    <name type="scientific">Puccinia sorghi</name>
    <dbReference type="NCBI Taxonomy" id="27349"/>
    <lineage>
        <taxon>Eukaryota</taxon>
        <taxon>Fungi</taxon>
        <taxon>Dikarya</taxon>
        <taxon>Basidiomycota</taxon>
        <taxon>Pucciniomycotina</taxon>
        <taxon>Pucciniomycetes</taxon>
        <taxon>Pucciniales</taxon>
        <taxon>Pucciniaceae</taxon>
        <taxon>Puccinia</taxon>
    </lineage>
</organism>
<keyword evidence="2" id="KW-1185">Reference proteome</keyword>
<protein>
    <submittedName>
        <fullName evidence="1">Uncharacterized protein</fullName>
    </submittedName>
</protein>
<accession>A0A0L6UDA3</accession>
<dbReference type="AlphaFoldDB" id="A0A0L6UDA3"/>
<sequence>METTNKKDYYRDGGKAKLARFLLDKSRPDHFFEVTALERSTFNSLVATLRSWEFLKDGVERKAVSF</sequence>
<dbReference type="OrthoDB" id="10500418at2759"/>
<proteinExistence type="predicted"/>
<dbReference type="EMBL" id="LAVV01012894">
    <property type="protein sequence ID" value="KNZ46222.1"/>
    <property type="molecule type" value="Genomic_DNA"/>
</dbReference>
<gene>
    <name evidence="1" type="ORF">VP01_745g3</name>
</gene>
<name>A0A0L6UDA3_9BASI</name>
<dbReference type="VEuPathDB" id="FungiDB:VP01_745g3"/>
<evidence type="ECO:0000313" key="1">
    <source>
        <dbReference type="EMBL" id="KNZ46222.1"/>
    </source>
</evidence>
<comment type="caution">
    <text evidence="1">The sequence shown here is derived from an EMBL/GenBank/DDBJ whole genome shotgun (WGS) entry which is preliminary data.</text>
</comment>
<dbReference type="Proteomes" id="UP000037035">
    <property type="component" value="Unassembled WGS sequence"/>
</dbReference>
<reference evidence="1 2" key="1">
    <citation type="submission" date="2015-08" db="EMBL/GenBank/DDBJ databases">
        <title>Next Generation Sequencing and Analysis of the Genome of Puccinia sorghi L Schw, the Causal Agent of Maize Common Rust.</title>
        <authorList>
            <person name="Rochi L."/>
            <person name="Burguener G."/>
            <person name="Darino M."/>
            <person name="Turjanski A."/>
            <person name="Kreff E."/>
            <person name="Dieguez M.J."/>
            <person name="Sacco F."/>
        </authorList>
    </citation>
    <scope>NUCLEOTIDE SEQUENCE [LARGE SCALE GENOMIC DNA]</scope>
    <source>
        <strain evidence="1 2">RO10H11247</strain>
    </source>
</reference>